<dbReference type="Gene3D" id="3.90.1480.10">
    <property type="entry name" value="Alpha-2,3-sialyltransferase"/>
    <property type="match status" value="1"/>
</dbReference>
<evidence type="ECO:0000259" key="1">
    <source>
        <dbReference type="Pfam" id="PF01973"/>
    </source>
</evidence>
<dbReference type="EMBL" id="FRCT01000004">
    <property type="protein sequence ID" value="SHM37941.1"/>
    <property type="molecule type" value="Genomic_DNA"/>
</dbReference>
<evidence type="ECO:0000313" key="2">
    <source>
        <dbReference type="EMBL" id="SHM37941.1"/>
    </source>
</evidence>
<reference evidence="2 3" key="1">
    <citation type="submission" date="2016-11" db="EMBL/GenBank/DDBJ databases">
        <authorList>
            <person name="Jaros S."/>
            <person name="Januszkiewicz K."/>
            <person name="Wedrychowicz H."/>
        </authorList>
    </citation>
    <scope>NUCLEOTIDE SEQUENCE [LARGE SCALE GENOMIC DNA]</scope>
    <source>
        <strain evidence="2 3">Y1</strain>
    </source>
</reference>
<evidence type="ECO:0000313" key="3">
    <source>
        <dbReference type="Proteomes" id="UP000184394"/>
    </source>
</evidence>
<gene>
    <name evidence="2" type="ORF">SAMN04487860_10420</name>
</gene>
<dbReference type="OrthoDB" id="344900at2"/>
<dbReference type="RefSeq" id="WP_072949568.1">
    <property type="nucleotide sequence ID" value="NZ_FRCT01000004.1"/>
</dbReference>
<proteinExistence type="predicted"/>
<dbReference type="Pfam" id="PF01973">
    <property type="entry name" value="MptE-like"/>
    <property type="match status" value="1"/>
</dbReference>
<accession>A0A1M7IAW6</accession>
<sequence length="297" mass="34397">MLLKETIKRVLGGNGTIKIMKPIKSMRLKNKSSKAYSIWKKNNSYKDIHKGKRCFILGNGPSLKDIDLSLLQDEFVFTVNNFSKVSGFEKVKPDYHLWIDGAFFAIRTDMYYDMKDVMVNYQKMSKLNPVCFVPVDGYEFIKKHKLDKILDIHYIYSIGSIEDININEEKCDISSFIPGMRNVVQYAIIIALYMGFDEIYLLGCDSTSIVTTINCALKQKNDEMHAYDNDNTEKEISGLLQNWDMSDVFYDQYLLFLGYKKINEYCKKRNIKIVNCSSTTLISSIPREDISSVLKRK</sequence>
<feature type="domain" description="6-hydroxymethylpterin diphosphokinase MptE-like" evidence="1">
    <location>
        <begin position="43"/>
        <end position="205"/>
    </location>
</feature>
<protein>
    <recommendedName>
        <fullName evidence="1">6-hydroxymethylpterin diphosphokinase MptE-like domain-containing protein</fullName>
    </recommendedName>
</protein>
<dbReference type="AlphaFoldDB" id="A0A1M7IAW6"/>
<name>A0A1M7IAW6_RUMFL</name>
<dbReference type="InterPro" id="IPR002826">
    <property type="entry name" value="MptE-like"/>
</dbReference>
<organism evidence="2 3">
    <name type="scientific">Ruminococcus flavefaciens</name>
    <dbReference type="NCBI Taxonomy" id="1265"/>
    <lineage>
        <taxon>Bacteria</taxon>
        <taxon>Bacillati</taxon>
        <taxon>Bacillota</taxon>
        <taxon>Clostridia</taxon>
        <taxon>Eubacteriales</taxon>
        <taxon>Oscillospiraceae</taxon>
        <taxon>Ruminococcus</taxon>
    </lineage>
</organism>
<dbReference type="Proteomes" id="UP000184394">
    <property type="component" value="Unassembled WGS sequence"/>
</dbReference>